<reference evidence="8 9" key="2">
    <citation type="submission" date="2017-04" db="EMBL/GenBank/DDBJ databases">
        <title>CpG methylation of centromeres and impact of large insertions on vertebrate speciation.</title>
        <authorList>
            <person name="Ichikawa K."/>
            <person name="Yoshimura J."/>
            <person name="Morishita S."/>
        </authorList>
    </citation>
    <scope>NUCLEOTIDE SEQUENCE</scope>
    <source>
        <strain evidence="8 9">HSOK</strain>
    </source>
</reference>
<keyword evidence="4" id="KW-0391">Immunity</keyword>
<dbReference type="GO" id="GO:0006954">
    <property type="term" value="P:inflammatory response"/>
    <property type="evidence" value="ECO:0007669"/>
    <property type="project" value="UniProtKB-KW"/>
</dbReference>
<dbReference type="SUPFAM" id="SSF47986">
    <property type="entry name" value="DEATH domain"/>
    <property type="match status" value="1"/>
</dbReference>
<dbReference type="PANTHER" id="PTHR46985:SF2">
    <property type="entry name" value="APOPTOSIS-ASSOCIATED SPECK-LIKE PROTEIN CONTAINING A CARD"/>
    <property type="match status" value="1"/>
</dbReference>
<dbReference type="InterPro" id="IPR051249">
    <property type="entry name" value="NLRP_Inflammasome"/>
</dbReference>
<protein>
    <recommendedName>
        <fullName evidence="10">CARD domain-containing protein</fullName>
    </recommendedName>
</protein>
<dbReference type="PANTHER" id="PTHR46985">
    <property type="entry name" value="NACHT, LRR AND PYD DOMAINS-CONTAINING PROTEIN 1"/>
    <property type="match status" value="1"/>
</dbReference>
<dbReference type="Ensembl" id="ENSORLT00015023795.1">
    <property type="protein sequence ID" value="ENSORLP00015015767.1"/>
    <property type="gene ID" value="ENSORLG00015016718.1"/>
</dbReference>
<organism evidence="8 9">
    <name type="scientific">Oryzias latipes</name>
    <name type="common">Japanese rice fish</name>
    <name type="synonym">Japanese killifish</name>
    <dbReference type="NCBI Taxonomy" id="8090"/>
    <lineage>
        <taxon>Eukaryota</taxon>
        <taxon>Metazoa</taxon>
        <taxon>Chordata</taxon>
        <taxon>Craniata</taxon>
        <taxon>Vertebrata</taxon>
        <taxon>Euteleostomi</taxon>
        <taxon>Actinopterygii</taxon>
        <taxon>Neopterygii</taxon>
        <taxon>Teleostei</taxon>
        <taxon>Neoteleostei</taxon>
        <taxon>Acanthomorphata</taxon>
        <taxon>Ovalentaria</taxon>
        <taxon>Atherinomorphae</taxon>
        <taxon>Beloniformes</taxon>
        <taxon>Adrianichthyidae</taxon>
        <taxon>Oryziinae</taxon>
        <taxon>Oryzias</taxon>
    </lineage>
</organism>
<evidence type="ECO:0000256" key="3">
    <source>
        <dbReference type="ARBA" id="ARBA00022588"/>
    </source>
</evidence>
<reference evidence="8" key="4">
    <citation type="submission" date="2025-09" db="UniProtKB">
        <authorList>
            <consortium name="Ensembl"/>
        </authorList>
    </citation>
    <scope>IDENTIFICATION</scope>
    <source>
        <strain evidence="8">HSOK</strain>
    </source>
</reference>
<evidence type="ECO:0000256" key="1">
    <source>
        <dbReference type="ARBA" id="ARBA00004514"/>
    </source>
</evidence>
<dbReference type="PROSITE" id="PS50824">
    <property type="entry name" value="DAPIN"/>
    <property type="match status" value="1"/>
</dbReference>
<keyword evidence="2" id="KW-0963">Cytoplasm</keyword>
<proteinExistence type="predicted"/>
<evidence type="ECO:0000313" key="8">
    <source>
        <dbReference type="Ensembl" id="ENSORLP00015015767.1"/>
    </source>
</evidence>
<evidence type="ECO:0000256" key="4">
    <source>
        <dbReference type="ARBA" id="ARBA00022859"/>
    </source>
</evidence>
<evidence type="ECO:0000313" key="9">
    <source>
        <dbReference type="Proteomes" id="UP000265200"/>
    </source>
</evidence>
<dbReference type="InterPro" id="IPR004020">
    <property type="entry name" value="DAPIN"/>
</dbReference>
<dbReference type="Gene3D" id="1.10.533.10">
    <property type="entry name" value="Death Domain, Fas"/>
    <property type="match status" value="2"/>
</dbReference>
<name>A0A3P9I6T7_ORYLA</name>
<evidence type="ECO:0000259" key="6">
    <source>
        <dbReference type="PROSITE" id="PS50209"/>
    </source>
</evidence>
<feature type="domain" description="CARD" evidence="6">
    <location>
        <begin position="96"/>
        <end position="185"/>
    </location>
</feature>
<keyword evidence="5" id="KW-0395">Inflammatory response</keyword>
<dbReference type="InterPro" id="IPR001315">
    <property type="entry name" value="CARD"/>
</dbReference>
<reference key="1">
    <citation type="journal article" date="2007" name="Nature">
        <title>The medaka draft genome and insights into vertebrate genome evolution.</title>
        <authorList>
            <person name="Kasahara M."/>
            <person name="Naruse K."/>
            <person name="Sasaki S."/>
            <person name="Nakatani Y."/>
            <person name="Qu W."/>
            <person name="Ahsan B."/>
            <person name="Yamada T."/>
            <person name="Nagayasu Y."/>
            <person name="Doi K."/>
            <person name="Kasai Y."/>
            <person name="Jindo T."/>
            <person name="Kobayashi D."/>
            <person name="Shimada A."/>
            <person name="Toyoda A."/>
            <person name="Kuroki Y."/>
            <person name="Fujiyama A."/>
            <person name="Sasaki T."/>
            <person name="Shimizu A."/>
            <person name="Asakawa S."/>
            <person name="Shimizu N."/>
            <person name="Hashimoto S."/>
            <person name="Yang J."/>
            <person name="Lee Y."/>
            <person name="Matsushima K."/>
            <person name="Sugano S."/>
            <person name="Sakaizumi M."/>
            <person name="Narita T."/>
            <person name="Ohishi K."/>
            <person name="Haga S."/>
            <person name="Ohta F."/>
            <person name="Nomoto H."/>
            <person name="Nogata K."/>
            <person name="Morishita T."/>
            <person name="Endo T."/>
            <person name="Shin-I T."/>
            <person name="Takeda H."/>
            <person name="Morishita S."/>
            <person name="Kohara Y."/>
        </authorList>
    </citation>
    <scope>NUCLEOTIDE SEQUENCE [LARGE SCALE GENOMIC DNA]</scope>
    <source>
        <strain>Hd-rR</strain>
    </source>
</reference>
<feature type="domain" description="Pyrin" evidence="7">
    <location>
        <begin position="1"/>
        <end position="34"/>
    </location>
</feature>
<dbReference type="Proteomes" id="UP000265200">
    <property type="component" value="Chromosome 16"/>
</dbReference>
<evidence type="ECO:0008006" key="10">
    <source>
        <dbReference type="Google" id="ProtNLM"/>
    </source>
</evidence>
<dbReference type="GO" id="GO:0045087">
    <property type="term" value="P:innate immune response"/>
    <property type="evidence" value="ECO:0007669"/>
    <property type="project" value="UniProtKB-KW"/>
</dbReference>
<dbReference type="AlphaFoldDB" id="A0A3P9I6T7"/>
<dbReference type="GO" id="GO:0005829">
    <property type="term" value="C:cytosol"/>
    <property type="evidence" value="ECO:0007669"/>
    <property type="project" value="UniProtKB-SubCell"/>
</dbReference>
<evidence type="ECO:0000256" key="2">
    <source>
        <dbReference type="ARBA" id="ARBA00022490"/>
    </source>
</evidence>
<dbReference type="PROSITE" id="PS50209">
    <property type="entry name" value="CARD"/>
    <property type="match status" value="1"/>
</dbReference>
<accession>A0A3P9I6T7</accession>
<dbReference type="GO" id="GO:0042981">
    <property type="term" value="P:regulation of apoptotic process"/>
    <property type="evidence" value="ECO:0007669"/>
    <property type="project" value="InterPro"/>
</dbReference>
<keyword evidence="3" id="KW-0399">Innate immunity</keyword>
<reference evidence="8" key="3">
    <citation type="submission" date="2025-08" db="UniProtKB">
        <authorList>
            <consortium name="Ensembl"/>
        </authorList>
    </citation>
    <scope>IDENTIFICATION</scope>
    <source>
        <strain evidence="8">HSOK</strain>
    </source>
</reference>
<sequence>MESKTPKKLLAETLEDLTKENFQKFVQDLVDRRSRVDEKNFLVVADVIVSTQWQFLIWARCMKAVMCLNGRACRFDVRTCKIEYENLGTRNLIFFIPFSAKEFVQKYKMQLIKKVADPDPLFDLLLHKKVLSDHSYSEIKALPTDEKKMSKLLMGPYLEAKPACDIFYDFLKKEQPYLVFDLLQK</sequence>
<evidence type="ECO:0000259" key="7">
    <source>
        <dbReference type="PROSITE" id="PS50824"/>
    </source>
</evidence>
<dbReference type="InterPro" id="IPR011029">
    <property type="entry name" value="DEATH-like_dom_sf"/>
</dbReference>
<evidence type="ECO:0000256" key="5">
    <source>
        <dbReference type="ARBA" id="ARBA00023198"/>
    </source>
</evidence>
<comment type="subcellular location">
    <subcellularLocation>
        <location evidence="1">Cytoplasm</location>
        <location evidence="1">Cytosol</location>
    </subcellularLocation>
</comment>
<dbReference type="Pfam" id="PF00619">
    <property type="entry name" value="CARD"/>
    <property type="match status" value="1"/>
</dbReference>